<keyword evidence="1" id="KW-1133">Transmembrane helix</keyword>
<comment type="caution">
    <text evidence="2">The sequence shown here is derived from an EMBL/GenBank/DDBJ whole genome shotgun (WGS) entry which is preliminary data.</text>
</comment>
<organism evidence="2 3">
    <name type="scientific">Canavalia gladiata</name>
    <name type="common">Sword bean</name>
    <name type="synonym">Dolichos gladiatus</name>
    <dbReference type="NCBI Taxonomy" id="3824"/>
    <lineage>
        <taxon>Eukaryota</taxon>
        <taxon>Viridiplantae</taxon>
        <taxon>Streptophyta</taxon>
        <taxon>Embryophyta</taxon>
        <taxon>Tracheophyta</taxon>
        <taxon>Spermatophyta</taxon>
        <taxon>Magnoliopsida</taxon>
        <taxon>eudicotyledons</taxon>
        <taxon>Gunneridae</taxon>
        <taxon>Pentapetalae</taxon>
        <taxon>rosids</taxon>
        <taxon>fabids</taxon>
        <taxon>Fabales</taxon>
        <taxon>Fabaceae</taxon>
        <taxon>Papilionoideae</taxon>
        <taxon>50 kb inversion clade</taxon>
        <taxon>NPAAA clade</taxon>
        <taxon>indigoferoid/millettioid clade</taxon>
        <taxon>Phaseoleae</taxon>
        <taxon>Canavalia</taxon>
    </lineage>
</organism>
<gene>
    <name evidence="2" type="ORF">VNO77_18806</name>
</gene>
<evidence type="ECO:0000313" key="2">
    <source>
        <dbReference type="EMBL" id="KAK7338204.1"/>
    </source>
</evidence>
<accession>A0AAN9LLH5</accession>
<feature type="transmembrane region" description="Helical" evidence="1">
    <location>
        <begin position="22"/>
        <end position="43"/>
    </location>
</feature>
<keyword evidence="1" id="KW-0812">Transmembrane</keyword>
<sequence>MVNRIAHVQCGFDPETHISCKLYGFIMAMLFLIALPFQLVNWIERNVWKEGKRTPFHLVQKAWALKVKCRDFAFHPFLLGDTTFGDAFLNLPTPKLLLEVDKNLVLA</sequence>
<keyword evidence="1" id="KW-0472">Membrane</keyword>
<reference evidence="2 3" key="1">
    <citation type="submission" date="2024-01" db="EMBL/GenBank/DDBJ databases">
        <title>The genomes of 5 underutilized Papilionoideae crops provide insights into root nodulation and disease resistanc.</title>
        <authorList>
            <person name="Jiang F."/>
        </authorList>
    </citation>
    <scope>NUCLEOTIDE SEQUENCE [LARGE SCALE GENOMIC DNA]</scope>
    <source>
        <strain evidence="2">LVBAO_FW01</strain>
        <tissue evidence="2">Leaves</tissue>
    </source>
</reference>
<dbReference type="Proteomes" id="UP001367508">
    <property type="component" value="Unassembled WGS sequence"/>
</dbReference>
<protein>
    <submittedName>
        <fullName evidence="2">Uncharacterized protein</fullName>
    </submittedName>
</protein>
<proteinExistence type="predicted"/>
<dbReference type="AlphaFoldDB" id="A0AAN9LLH5"/>
<name>A0AAN9LLH5_CANGL</name>
<keyword evidence="3" id="KW-1185">Reference proteome</keyword>
<evidence type="ECO:0000256" key="1">
    <source>
        <dbReference type="SAM" id="Phobius"/>
    </source>
</evidence>
<evidence type="ECO:0000313" key="3">
    <source>
        <dbReference type="Proteomes" id="UP001367508"/>
    </source>
</evidence>
<dbReference type="EMBL" id="JAYMYQ010000004">
    <property type="protein sequence ID" value="KAK7338204.1"/>
    <property type="molecule type" value="Genomic_DNA"/>
</dbReference>